<comment type="caution">
    <text evidence="1">The sequence shown here is derived from an EMBL/GenBank/DDBJ whole genome shotgun (WGS) entry which is preliminary data.</text>
</comment>
<name>A0A3M7QBQ5_BRAPC</name>
<protein>
    <submittedName>
        <fullName evidence="1">Uncharacterized protein</fullName>
    </submittedName>
</protein>
<evidence type="ECO:0000313" key="1">
    <source>
        <dbReference type="EMBL" id="RNA08669.1"/>
    </source>
</evidence>
<keyword evidence="2" id="KW-1185">Reference proteome</keyword>
<reference evidence="1 2" key="1">
    <citation type="journal article" date="2018" name="Sci. Rep.">
        <title>Genomic signatures of local adaptation to the degree of environmental predictability in rotifers.</title>
        <authorList>
            <person name="Franch-Gras L."/>
            <person name="Hahn C."/>
            <person name="Garcia-Roger E.M."/>
            <person name="Carmona M.J."/>
            <person name="Serra M."/>
            <person name="Gomez A."/>
        </authorList>
    </citation>
    <scope>NUCLEOTIDE SEQUENCE [LARGE SCALE GENOMIC DNA]</scope>
    <source>
        <strain evidence="1">HYR1</strain>
    </source>
</reference>
<dbReference type="AlphaFoldDB" id="A0A3M7QBQ5"/>
<sequence>MIYHDLEVNIMKIILCKYRRKHCDLDFVKRLGNKIEARLYYKSIKRSEDTFFRGLACYVTKVSAAICKLSLNPTKKKLEKFSKIASEAPIASEATQSALGKYTRSTSFKCVVRLLYDARVELFDIYRISLRITQNSHLLKANKINNLLRIIILMQFDISYSLVRLHCIKS</sequence>
<dbReference type="EMBL" id="REGN01006666">
    <property type="protein sequence ID" value="RNA08669.1"/>
    <property type="molecule type" value="Genomic_DNA"/>
</dbReference>
<evidence type="ECO:0000313" key="2">
    <source>
        <dbReference type="Proteomes" id="UP000276133"/>
    </source>
</evidence>
<gene>
    <name evidence="1" type="ORF">BpHYR1_021395</name>
</gene>
<accession>A0A3M7QBQ5</accession>
<organism evidence="1 2">
    <name type="scientific">Brachionus plicatilis</name>
    <name type="common">Marine rotifer</name>
    <name type="synonym">Brachionus muelleri</name>
    <dbReference type="NCBI Taxonomy" id="10195"/>
    <lineage>
        <taxon>Eukaryota</taxon>
        <taxon>Metazoa</taxon>
        <taxon>Spiralia</taxon>
        <taxon>Gnathifera</taxon>
        <taxon>Rotifera</taxon>
        <taxon>Eurotatoria</taxon>
        <taxon>Monogononta</taxon>
        <taxon>Pseudotrocha</taxon>
        <taxon>Ploima</taxon>
        <taxon>Brachionidae</taxon>
        <taxon>Brachionus</taxon>
    </lineage>
</organism>
<proteinExistence type="predicted"/>
<dbReference type="Proteomes" id="UP000276133">
    <property type="component" value="Unassembled WGS sequence"/>
</dbReference>